<name>A0A9P7VSW5_9AGAR</name>
<proteinExistence type="predicted"/>
<evidence type="ECO:0000313" key="2">
    <source>
        <dbReference type="Proteomes" id="UP000812287"/>
    </source>
</evidence>
<comment type="caution">
    <text evidence="1">The sequence shown here is derived from an EMBL/GenBank/DDBJ whole genome shotgun (WGS) entry which is preliminary data.</text>
</comment>
<evidence type="ECO:0000313" key="1">
    <source>
        <dbReference type="EMBL" id="KAG7445454.1"/>
    </source>
</evidence>
<dbReference type="EMBL" id="MU250537">
    <property type="protein sequence ID" value="KAG7445454.1"/>
    <property type="molecule type" value="Genomic_DNA"/>
</dbReference>
<dbReference type="GeneID" id="66099612"/>
<protein>
    <submittedName>
        <fullName evidence="1">Uncharacterized protein</fullName>
    </submittedName>
</protein>
<dbReference type="Proteomes" id="UP000812287">
    <property type="component" value="Unassembled WGS sequence"/>
</dbReference>
<sequence>MAKISLRLGIHKCGLGLVSLKIAQGFFITGLIQTFRRHQSRLGIRPSQLRRKTLAIPAVRLCIDEQGWQHLRFAARKDKLVDDSIVKFKRFHVLQRLGLNKASVLLNSIDDAFLVSFPKRTVNIHFREKCRMKMIVEEMPWVERLAGPGDERTFDFVGLRMEKTDHLERWHGLPFPIPSLGPSDTVPPHLWVIRIFTDKGEHDFGSTQNNAHKISSSVFNERRLRSTPLRSHHSSHLRDVVLYQRKESTFPIQKLSYDVRRHFEETLIIPSFEYGVGIE</sequence>
<organism evidence="1 2">
    <name type="scientific">Guyanagaster necrorhizus</name>
    <dbReference type="NCBI Taxonomy" id="856835"/>
    <lineage>
        <taxon>Eukaryota</taxon>
        <taxon>Fungi</taxon>
        <taxon>Dikarya</taxon>
        <taxon>Basidiomycota</taxon>
        <taxon>Agaricomycotina</taxon>
        <taxon>Agaricomycetes</taxon>
        <taxon>Agaricomycetidae</taxon>
        <taxon>Agaricales</taxon>
        <taxon>Marasmiineae</taxon>
        <taxon>Physalacriaceae</taxon>
        <taxon>Guyanagaster</taxon>
    </lineage>
</organism>
<gene>
    <name evidence="1" type="ORF">BT62DRAFT_1007205</name>
</gene>
<keyword evidence="2" id="KW-1185">Reference proteome</keyword>
<accession>A0A9P7VSW5</accession>
<reference evidence="1" key="1">
    <citation type="submission" date="2020-11" db="EMBL/GenBank/DDBJ databases">
        <title>Adaptations for nitrogen fixation in a non-lichenized fungal sporocarp promotes dispersal by wood-feeding termites.</title>
        <authorList>
            <consortium name="DOE Joint Genome Institute"/>
            <person name="Koch R.A."/>
            <person name="Yoon G."/>
            <person name="Arayal U."/>
            <person name="Lail K."/>
            <person name="Amirebrahimi M."/>
            <person name="Labutti K."/>
            <person name="Lipzen A."/>
            <person name="Riley R."/>
            <person name="Barry K."/>
            <person name="Henrissat B."/>
            <person name="Grigoriev I.V."/>
            <person name="Herr J.R."/>
            <person name="Aime M.C."/>
        </authorList>
    </citation>
    <scope>NUCLEOTIDE SEQUENCE</scope>
    <source>
        <strain evidence="1">MCA 3950</strain>
    </source>
</reference>
<dbReference type="RefSeq" id="XP_043038954.1">
    <property type="nucleotide sequence ID" value="XM_043177325.1"/>
</dbReference>
<dbReference type="AlphaFoldDB" id="A0A9P7VSW5"/>